<dbReference type="SMART" id="SM00028">
    <property type="entry name" value="TPR"/>
    <property type="match status" value="3"/>
</dbReference>
<dbReference type="PANTHER" id="PTHR10039:SF15">
    <property type="entry name" value="NACHT DOMAIN-CONTAINING PROTEIN"/>
    <property type="match status" value="1"/>
</dbReference>
<dbReference type="HOGENOM" id="CLU_006899_0_0_1"/>
<dbReference type="Gene3D" id="1.25.40.10">
    <property type="entry name" value="Tetratricopeptide repeat domain"/>
    <property type="match status" value="2"/>
</dbReference>
<dbReference type="Pfam" id="PF13374">
    <property type="entry name" value="TPR_10"/>
    <property type="match status" value="3"/>
</dbReference>
<dbReference type="Proteomes" id="UP000027222">
    <property type="component" value="Unassembled WGS sequence"/>
</dbReference>
<proteinExistence type="predicted"/>
<evidence type="ECO:0000313" key="3">
    <source>
        <dbReference type="EMBL" id="KDR77873.1"/>
    </source>
</evidence>
<dbReference type="InterPro" id="IPR011990">
    <property type="entry name" value="TPR-like_helical_dom_sf"/>
</dbReference>
<sequence length="1195" mass="135409">MGQHLCSFVKTAACFMPSPRTRMGPPSKSTMKRNRFNAVFRHKPPRTLKNCNTIAQIPPSEIGLQLELPNNRLPTKFYEPDAPPPQIAFSRSKFWERDIAILYVANILEESAELEELVQLLASISDADDDDKFIDVLETCARFSVQLASALVACHDDARKAIKLFITRITNMTITQVNGGAQSSQMLTSIMENEISKIKVLADRFYRTLQSIAWDCGELSRLHPFWRYLQQNVHSINLQAIKTRLMSAIELFQTKCQINMQLDINTLIVKFDQVALNSLPNHPRYIRNEYLNGSRDDALEFISGWIDKATELALWVHGAAGLGKSTLAQQLVQLLKSDDRLAGGVFLRNLSAEHPETIIQMISRQLGEMHPRAIPDIAEVARRLDGPHGRLGEYFAAYFINPIRALKYPYPLVVVLDGLDEWENFEPFLAEFAHIPSPYPLKFVLFSRPNHSVERLLREIPGRNYPLRPVSPETVEQYFNHHFETIDWRGRKPEQRTINRLASRAQGLLVWAATVRSLVSHESDERYPHVILDQILLFEQKVGTQIGEPLECLYRNALTTLFPEPHIREMLLGFLRAMMALQEALSFPDFIDLIGIPDRPALEISRRLTALQTHDALDTDVILPAFQQFHASFLEFVEDNLLNIGHESSTSSINPHFVLANRCVGIVFSEQFQSRGGNTRSYSELNGAERYAVKYWPLHLSNGNPRLPFAQAATTLDQALLETSDEAMVYWATLFLSCISTPSQYSPTTLSAISKTALPFKLAEIIGKEDTTTISYHIHCLEVAVRFQPRNLRAWMALGEAYHWLYQLGGHRKNLDEGITAFLHALELISPNSTGKLERPPSNIRGKHVKLIEGPWNASGAFPEGDILSWLAYAFQTRFDQLGATVDLDRAVLLYREALVRQPHSHPGRSGSLNNLASALQSRFHQHGALKDLTEAILLHQDALTLRPKSDPTRSVSLNNLASALQIIFEQRGTFDDLDDAISLYREAVSLQPVPHQFRSRSLNNLASALQTRFEQHGRSNDLDEAVELHQEALALRTASHPHRAVSLNNLANALQARFKRDGASRDLDSAISFRREALGLRQECHPQYSNLLQSLAVSLRLRFERIQLLEDLDVAISLCRQLLDCSPQDSNRSWALTELPVLLKERQRLDGTQVTVDETTEMVCSKAIASLRHWDATAMVRRTRVRRQVGKCWR</sequence>
<reference evidence="4" key="1">
    <citation type="journal article" date="2014" name="Proc. Natl. Acad. Sci. U.S.A.">
        <title>Extensive sampling of basidiomycete genomes demonstrates inadequacy of the white-rot/brown-rot paradigm for wood decay fungi.</title>
        <authorList>
            <person name="Riley R."/>
            <person name="Salamov A.A."/>
            <person name="Brown D.W."/>
            <person name="Nagy L.G."/>
            <person name="Floudas D."/>
            <person name="Held B.W."/>
            <person name="Levasseur A."/>
            <person name="Lombard V."/>
            <person name="Morin E."/>
            <person name="Otillar R."/>
            <person name="Lindquist E.A."/>
            <person name="Sun H."/>
            <person name="LaButti K.M."/>
            <person name="Schmutz J."/>
            <person name="Jabbour D."/>
            <person name="Luo H."/>
            <person name="Baker S.E."/>
            <person name="Pisabarro A.G."/>
            <person name="Walton J.D."/>
            <person name="Blanchette R.A."/>
            <person name="Henrissat B."/>
            <person name="Martin F."/>
            <person name="Cullen D."/>
            <person name="Hibbett D.S."/>
            <person name="Grigoriev I.V."/>
        </authorList>
    </citation>
    <scope>NUCLEOTIDE SEQUENCE [LARGE SCALE GENOMIC DNA]</scope>
    <source>
        <strain evidence="4">CBS 339.88</strain>
    </source>
</reference>
<dbReference type="SUPFAM" id="SSF52540">
    <property type="entry name" value="P-loop containing nucleoside triphosphate hydrolases"/>
    <property type="match status" value="1"/>
</dbReference>
<evidence type="ECO:0000313" key="4">
    <source>
        <dbReference type="Proteomes" id="UP000027222"/>
    </source>
</evidence>
<dbReference type="Pfam" id="PF24883">
    <property type="entry name" value="NPHP3_N"/>
    <property type="match status" value="1"/>
</dbReference>
<keyword evidence="4" id="KW-1185">Reference proteome</keyword>
<dbReference type="STRING" id="685588.A0A067TFY3"/>
<dbReference type="InterPro" id="IPR027417">
    <property type="entry name" value="P-loop_NTPase"/>
</dbReference>
<dbReference type="EMBL" id="KL142375">
    <property type="protein sequence ID" value="KDR77873.1"/>
    <property type="molecule type" value="Genomic_DNA"/>
</dbReference>
<gene>
    <name evidence="3" type="ORF">GALMADRAFT_94379</name>
</gene>
<evidence type="ECO:0000259" key="2">
    <source>
        <dbReference type="Pfam" id="PF24883"/>
    </source>
</evidence>
<name>A0A067TFY3_GALM3</name>
<dbReference type="InterPro" id="IPR019734">
    <property type="entry name" value="TPR_rpt"/>
</dbReference>
<keyword evidence="1" id="KW-0677">Repeat</keyword>
<dbReference type="InterPro" id="IPR056884">
    <property type="entry name" value="NPHP3-like_N"/>
</dbReference>
<dbReference type="OrthoDB" id="3217196at2759"/>
<dbReference type="AlphaFoldDB" id="A0A067TFY3"/>
<organism evidence="3 4">
    <name type="scientific">Galerina marginata (strain CBS 339.88)</name>
    <dbReference type="NCBI Taxonomy" id="685588"/>
    <lineage>
        <taxon>Eukaryota</taxon>
        <taxon>Fungi</taxon>
        <taxon>Dikarya</taxon>
        <taxon>Basidiomycota</taxon>
        <taxon>Agaricomycotina</taxon>
        <taxon>Agaricomycetes</taxon>
        <taxon>Agaricomycetidae</taxon>
        <taxon>Agaricales</taxon>
        <taxon>Agaricineae</taxon>
        <taxon>Strophariaceae</taxon>
        <taxon>Galerina</taxon>
    </lineage>
</organism>
<accession>A0A067TFY3</accession>
<evidence type="ECO:0000256" key="1">
    <source>
        <dbReference type="ARBA" id="ARBA00022737"/>
    </source>
</evidence>
<dbReference type="PANTHER" id="PTHR10039">
    <property type="entry name" value="AMELOGENIN"/>
    <property type="match status" value="1"/>
</dbReference>
<dbReference type="SUPFAM" id="SSF48452">
    <property type="entry name" value="TPR-like"/>
    <property type="match status" value="1"/>
</dbReference>
<feature type="domain" description="Nephrocystin 3-like N-terminal" evidence="2">
    <location>
        <begin position="304"/>
        <end position="448"/>
    </location>
</feature>
<dbReference type="Gene3D" id="3.40.50.300">
    <property type="entry name" value="P-loop containing nucleotide triphosphate hydrolases"/>
    <property type="match status" value="1"/>
</dbReference>
<protein>
    <recommendedName>
        <fullName evidence="2">Nephrocystin 3-like N-terminal domain-containing protein</fullName>
    </recommendedName>
</protein>